<feature type="binding site" evidence="4">
    <location>
        <position position="108"/>
    </location>
    <ligand>
        <name>Fe cation</name>
        <dbReference type="ChEBI" id="CHEBI:24875"/>
        <label>2</label>
    </ligand>
</feature>
<feature type="binding site" evidence="4">
    <location>
        <position position="60"/>
    </location>
    <ligand>
        <name>Fe cation</name>
        <dbReference type="ChEBI" id="CHEBI:24875"/>
        <label>1</label>
    </ligand>
</feature>
<dbReference type="AlphaFoldDB" id="A0A286RT49"/>
<evidence type="ECO:0000256" key="1">
    <source>
        <dbReference type="ARBA" id="ARBA00010587"/>
    </source>
</evidence>
<dbReference type="GO" id="GO:0005506">
    <property type="term" value="F:iron ion binding"/>
    <property type="evidence" value="ECO:0007669"/>
    <property type="project" value="InterPro"/>
</dbReference>
<dbReference type="PANTHER" id="PTHR37164:SF1">
    <property type="entry name" value="BACTERIOHEMERYTHRIN"/>
    <property type="match status" value="1"/>
</dbReference>
<dbReference type="Gene3D" id="1.20.120.50">
    <property type="entry name" value="Hemerythrin-like"/>
    <property type="match status" value="1"/>
</dbReference>
<dbReference type="PROSITE" id="PS00550">
    <property type="entry name" value="HEMERYTHRINS"/>
    <property type="match status" value="1"/>
</dbReference>
<evidence type="ECO:0000256" key="4">
    <source>
        <dbReference type="PIRSR" id="PIRSR002033-1"/>
    </source>
</evidence>
<protein>
    <submittedName>
        <fullName evidence="6">Hemerythrin</fullName>
    </submittedName>
</protein>
<comment type="similarity">
    <text evidence="1">Belongs to the hemerythrin family.</text>
</comment>
<keyword evidence="3 4" id="KW-0408">Iron</keyword>
<evidence type="ECO:0000256" key="3">
    <source>
        <dbReference type="ARBA" id="ARBA00023004"/>
    </source>
</evidence>
<evidence type="ECO:0000256" key="2">
    <source>
        <dbReference type="ARBA" id="ARBA00022723"/>
    </source>
</evidence>
<name>A0A286RT49_9ANNE</name>
<feature type="binding site" evidence="4">
    <location>
        <position position="56"/>
    </location>
    <ligand>
        <name>Fe cation</name>
        <dbReference type="ChEBI" id="CHEBI:24875"/>
        <label>1</label>
    </ligand>
</feature>
<reference evidence="6" key="1">
    <citation type="submission" date="2017-04" db="EMBL/GenBank/DDBJ databases">
        <title>Broad phylogenetic occurrence of the oxygen-binding hemerythrins in bilaterians.</title>
        <authorList>
            <person name="Costa-Paiva E.M."/>
            <person name="Schrago C.G."/>
            <person name="Halanych K.M."/>
        </authorList>
    </citation>
    <scope>NUCLEOTIDE SEQUENCE</scope>
    <source>
        <strain evidence="6">Ophryo1</strain>
    </source>
</reference>
<dbReference type="PIRSF" id="PIRSF002033">
    <property type="entry name" value="Hemerythrin"/>
    <property type="match status" value="1"/>
</dbReference>
<dbReference type="EMBL" id="KY929253">
    <property type="protein sequence ID" value="ASW22286.1"/>
    <property type="molecule type" value="mRNA"/>
</dbReference>
<dbReference type="PANTHER" id="PTHR37164">
    <property type="entry name" value="BACTERIOHEMERYTHRIN"/>
    <property type="match status" value="1"/>
</dbReference>
<dbReference type="Pfam" id="PF01814">
    <property type="entry name" value="Hemerythrin"/>
    <property type="match status" value="1"/>
</dbReference>
<feature type="domain" description="Hemerythrin-like" evidence="5">
    <location>
        <begin position="19"/>
        <end position="119"/>
    </location>
</feature>
<feature type="binding site" evidence="4">
    <location>
        <position position="113"/>
    </location>
    <ligand>
        <name>Fe cation</name>
        <dbReference type="ChEBI" id="CHEBI:24875"/>
        <label>2</label>
    </ligand>
</feature>
<dbReference type="InterPro" id="IPR002063">
    <property type="entry name" value="Haemerythrin"/>
</dbReference>
<feature type="binding site" evidence="4">
    <location>
        <position position="75"/>
    </location>
    <ligand>
        <name>Fe cation</name>
        <dbReference type="ChEBI" id="CHEBI:24875"/>
        <label>2</label>
    </ligand>
</feature>
<dbReference type="InterPro" id="IPR050669">
    <property type="entry name" value="Hemerythrin"/>
</dbReference>
<organism evidence="6">
    <name type="scientific">Ophryotrocha globopalpata</name>
    <dbReference type="NCBI Taxonomy" id="864292"/>
    <lineage>
        <taxon>Eukaryota</taxon>
        <taxon>Metazoa</taxon>
        <taxon>Spiralia</taxon>
        <taxon>Lophotrochozoa</taxon>
        <taxon>Annelida</taxon>
        <taxon>Polychaeta</taxon>
        <taxon>Errantia</taxon>
        <taxon>Eunicida</taxon>
        <taxon>Dorvilleidae</taxon>
        <taxon>Ophryotrocha</taxon>
    </lineage>
</organism>
<accession>A0A286RT49</accession>
<dbReference type="InterPro" id="IPR016131">
    <property type="entry name" value="Haemerythrin_Fe_BS"/>
</dbReference>
<feature type="binding site" evidence="4">
    <location>
        <position position="60"/>
    </location>
    <ligand>
        <name>Fe cation</name>
        <dbReference type="ChEBI" id="CHEBI:24875"/>
        <label>2</label>
    </ligand>
</feature>
<feature type="binding site" evidence="4">
    <location>
        <position position="27"/>
    </location>
    <ligand>
        <name>Fe cation</name>
        <dbReference type="ChEBI" id="CHEBI:24875"/>
        <label>1</label>
    </ligand>
</feature>
<sequence>MPGHAIPEPYKWNESFKTFYDQIDEEHRGLFDGIFACMNDNNDANLKSLKDKVTAHFTAEEGIMTKAKYADFDAHKALHTAFIAKMATLKAPLDAAAVEFAKDWLVQHIMDTDFKYKGKL</sequence>
<dbReference type="PRINTS" id="PR00186">
    <property type="entry name" value="HEMERYTHRIN"/>
</dbReference>
<dbReference type="InterPro" id="IPR012827">
    <property type="entry name" value="Hemerythrin_metal-bd"/>
</dbReference>
<dbReference type="InterPro" id="IPR035938">
    <property type="entry name" value="Hemerythrin-like_sf"/>
</dbReference>
<dbReference type="InterPro" id="IPR012312">
    <property type="entry name" value="Hemerythrin-like"/>
</dbReference>
<dbReference type="NCBIfam" id="TIGR02481">
    <property type="entry name" value="hemeryth_dom"/>
    <property type="match status" value="1"/>
</dbReference>
<feature type="binding site" evidence="4">
    <location>
        <position position="79"/>
    </location>
    <ligand>
        <name>Fe cation</name>
        <dbReference type="ChEBI" id="CHEBI:24875"/>
        <label>2</label>
    </ligand>
</feature>
<keyword evidence="2 4" id="KW-0479">Metal-binding</keyword>
<dbReference type="CDD" id="cd12107">
    <property type="entry name" value="Hemerythrin"/>
    <property type="match status" value="1"/>
</dbReference>
<evidence type="ECO:0000259" key="5">
    <source>
        <dbReference type="Pfam" id="PF01814"/>
    </source>
</evidence>
<dbReference type="SUPFAM" id="SSF47188">
    <property type="entry name" value="Hemerythrin-like"/>
    <property type="match status" value="1"/>
</dbReference>
<proteinExistence type="evidence at transcript level"/>
<dbReference type="NCBIfam" id="TIGR00058">
    <property type="entry name" value="Hemerythrin"/>
    <property type="match status" value="1"/>
</dbReference>
<feature type="binding site" evidence="4">
    <location>
        <position position="113"/>
    </location>
    <ligand>
        <name>Fe cation</name>
        <dbReference type="ChEBI" id="CHEBI:24875"/>
        <label>1</label>
    </ligand>
</feature>
<evidence type="ECO:0000313" key="6">
    <source>
        <dbReference type="EMBL" id="ASW22286.1"/>
    </source>
</evidence>